<comment type="cofactor">
    <cofactor evidence="8">
        <name>Mg(2+)</name>
        <dbReference type="ChEBI" id="CHEBI:18420"/>
    </cofactor>
</comment>
<keyword evidence="1 8" id="KW-1003">Cell membrane</keyword>
<comment type="pathway">
    <text evidence="8">Purine metabolism; GMP biosynthesis via salvage pathway; GMP from guanine: step 1/1.</text>
</comment>
<keyword evidence="5 8" id="KW-0660">Purine salvage</keyword>
<dbReference type="GO" id="GO:0005886">
    <property type="term" value="C:plasma membrane"/>
    <property type="evidence" value="ECO:0007669"/>
    <property type="project" value="UniProtKB-SubCell"/>
</dbReference>
<comment type="caution">
    <text evidence="8">Lacks conserved residue(s) required for the propagation of feature annotation.</text>
</comment>
<dbReference type="GO" id="GO:0032264">
    <property type="term" value="P:IMP salvage"/>
    <property type="evidence" value="ECO:0007669"/>
    <property type="project" value="TreeGrafter"/>
</dbReference>
<evidence type="ECO:0000256" key="1">
    <source>
        <dbReference type="ARBA" id="ARBA00022475"/>
    </source>
</evidence>
<comment type="pathway">
    <text evidence="8">Purine metabolism; XMP biosynthesis via salvage pathway; XMP from xanthine: step 1/1.</text>
</comment>
<accession>A0A432VX64</accession>
<evidence type="ECO:0000313" key="11">
    <source>
        <dbReference type="Proteomes" id="UP000288395"/>
    </source>
</evidence>
<keyword evidence="6 8" id="KW-0460">Magnesium</keyword>
<dbReference type="GO" id="GO:0052657">
    <property type="term" value="F:guanine phosphoribosyltransferase activity"/>
    <property type="evidence" value="ECO:0007669"/>
    <property type="project" value="RHEA"/>
</dbReference>
<feature type="binding site" evidence="8">
    <location>
        <begin position="141"/>
        <end position="142"/>
    </location>
    <ligand>
        <name>GMP</name>
        <dbReference type="ChEBI" id="CHEBI:58115"/>
    </ligand>
</feature>
<feature type="binding site" evidence="8">
    <location>
        <position position="99"/>
    </location>
    <ligand>
        <name>xanthine</name>
        <dbReference type="ChEBI" id="CHEBI:17712"/>
    </ligand>
</feature>
<dbReference type="AlphaFoldDB" id="A0A432VX64"/>
<feature type="binding site" evidence="8">
    <location>
        <position position="142"/>
    </location>
    <ligand>
        <name>guanine</name>
        <dbReference type="ChEBI" id="CHEBI:16235"/>
    </ligand>
</feature>
<dbReference type="EC" id="2.4.2.22" evidence="8"/>
<name>A0A432VX64_9GAMM</name>
<protein>
    <recommendedName>
        <fullName evidence="8">Xanthine-guanine phosphoribosyltransferase</fullName>
        <shortName evidence="8">XGPRT</shortName>
        <ecNumber evidence="8">2.4.2.22</ecNumber>
    </recommendedName>
    <alternativeName>
        <fullName evidence="8">Xanthine phosphoribosyltransferase</fullName>
    </alternativeName>
</protein>
<dbReference type="GO" id="GO:0032265">
    <property type="term" value="P:XMP salvage"/>
    <property type="evidence" value="ECO:0007669"/>
    <property type="project" value="UniProtKB-UniRule"/>
</dbReference>
<comment type="function">
    <text evidence="8">Purine salvage pathway enzyme that catalyzes the transfer of the ribosyl-5-phosphate group from 5-phospho-alpha-D-ribose 1-diphosphate (PRPP) to the N9 position of the 6-oxopurines guanine and xanthine to form the corresponding ribonucleotides GMP (guanosine 5'-monophosphate) and XMP (xanthosine 5'-monophosphate), with the release of PPi. To a lesser extent, also acts on hypoxanthine.</text>
</comment>
<sequence length="161" mass="18325">MGLHSNQEYFVSWEELHRATRELARRQLPAEQWQGIIAVSRGGLVPAAILARELNIRVVESVCVRSYAHQSQVAEPEMLKDISCTEDGAGFLVVDDLVDTGNTLRFLRKRLPKAKFITVYAKPEGLPLVDEYEADIEQSTWIHFPWDVHLHYVDPLAGEDK</sequence>
<dbReference type="InterPro" id="IPR000836">
    <property type="entry name" value="PRTase_dom"/>
</dbReference>
<feature type="domain" description="Phosphoribosyltransferase" evidence="9">
    <location>
        <begin position="12"/>
        <end position="151"/>
    </location>
</feature>
<evidence type="ECO:0000256" key="6">
    <source>
        <dbReference type="ARBA" id="ARBA00022842"/>
    </source>
</evidence>
<dbReference type="RefSeq" id="WP_126766944.1">
    <property type="nucleotide sequence ID" value="NZ_PIPJ01000003.1"/>
</dbReference>
<proteinExistence type="inferred from homology"/>
<dbReference type="GO" id="GO:0000310">
    <property type="term" value="F:xanthine phosphoribosyltransferase activity"/>
    <property type="evidence" value="ECO:0007669"/>
    <property type="project" value="UniProtKB-UniRule"/>
</dbReference>
<dbReference type="GO" id="GO:0005829">
    <property type="term" value="C:cytosol"/>
    <property type="evidence" value="ECO:0007669"/>
    <property type="project" value="TreeGrafter"/>
</dbReference>
<keyword evidence="4 8" id="KW-0479">Metal-binding</keyword>
<evidence type="ECO:0000256" key="8">
    <source>
        <dbReference type="HAMAP-Rule" id="MF_01903"/>
    </source>
</evidence>
<dbReference type="PANTHER" id="PTHR39563:SF1">
    <property type="entry name" value="XANTHINE-GUANINE PHOSPHORIBOSYLTRANSFERASE"/>
    <property type="match status" value="1"/>
</dbReference>
<dbReference type="HAMAP" id="MF_01903">
    <property type="entry name" value="XGPRT"/>
    <property type="match status" value="1"/>
</dbReference>
<dbReference type="GO" id="GO:0004422">
    <property type="term" value="F:hypoxanthine phosphoribosyltransferase activity"/>
    <property type="evidence" value="ECO:0007669"/>
    <property type="project" value="TreeGrafter"/>
</dbReference>
<comment type="catalytic activity">
    <reaction evidence="8">
        <text>GMP + diphosphate = guanine + 5-phospho-alpha-D-ribose 1-diphosphate</text>
        <dbReference type="Rhea" id="RHEA:25424"/>
        <dbReference type="ChEBI" id="CHEBI:16235"/>
        <dbReference type="ChEBI" id="CHEBI:33019"/>
        <dbReference type="ChEBI" id="CHEBI:58017"/>
        <dbReference type="ChEBI" id="CHEBI:58115"/>
    </reaction>
</comment>
<feature type="binding site" evidence="8">
    <location>
        <begin position="41"/>
        <end position="42"/>
    </location>
    <ligand>
        <name>5-phospho-alpha-D-ribose 1-diphosphate</name>
        <dbReference type="ChEBI" id="CHEBI:58017"/>
    </ligand>
</feature>
<dbReference type="Gene3D" id="3.40.50.2020">
    <property type="match status" value="1"/>
</dbReference>
<dbReference type="PANTHER" id="PTHR39563">
    <property type="entry name" value="XANTHINE PHOSPHORIBOSYLTRANSFERASE"/>
    <property type="match status" value="1"/>
</dbReference>
<comment type="caution">
    <text evidence="10">The sequence shown here is derived from an EMBL/GenBank/DDBJ whole genome shotgun (WGS) entry which is preliminary data.</text>
</comment>
<dbReference type="Proteomes" id="UP000288395">
    <property type="component" value="Unassembled WGS sequence"/>
</dbReference>
<evidence type="ECO:0000256" key="5">
    <source>
        <dbReference type="ARBA" id="ARBA00022726"/>
    </source>
</evidence>
<organism evidence="10 11">
    <name type="scientific">Aliidiomarina iranensis</name>
    <dbReference type="NCBI Taxonomy" id="1434071"/>
    <lineage>
        <taxon>Bacteria</taxon>
        <taxon>Pseudomonadati</taxon>
        <taxon>Pseudomonadota</taxon>
        <taxon>Gammaproteobacteria</taxon>
        <taxon>Alteromonadales</taxon>
        <taxon>Idiomarinaceae</taxon>
        <taxon>Aliidiomarina</taxon>
    </lineage>
</organism>
<dbReference type="InterPro" id="IPR023747">
    <property type="entry name" value="Xanthine_Guanine_PRibTrfase"/>
</dbReference>
<comment type="similarity">
    <text evidence="8">Belongs to the purine/pyrimidine phosphoribosyltransferase family. XGPT subfamily.</text>
</comment>
<dbReference type="Pfam" id="PF00156">
    <property type="entry name" value="Pribosyltran"/>
    <property type="match status" value="1"/>
</dbReference>
<dbReference type="InterPro" id="IPR029057">
    <property type="entry name" value="PRTase-like"/>
</dbReference>
<dbReference type="CDD" id="cd06223">
    <property type="entry name" value="PRTases_typeI"/>
    <property type="match status" value="1"/>
</dbReference>
<comment type="catalytic activity">
    <reaction evidence="8">
        <text>XMP + diphosphate = xanthine + 5-phospho-alpha-D-ribose 1-diphosphate</text>
        <dbReference type="Rhea" id="RHEA:10800"/>
        <dbReference type="ChEBI" id="CHEBI:17712"/>
        <dbReference type="ChEBI" id="CHEBI:33019"/>
        <dbReference type="ChEBI" id="CHEBI:57464"/>
        <dbReference type="ChEBI" id="CHEBI:58017"/>
        <dbReference type="EC" id="2.4.2.22"/>
    </reaction>
</comment>
<keyword evidence="7 8" id="KW-0472">Membrane</keyword>
<feature type="binding site" evidence="8">
    <location>
        <position position="99"/>
    </location>
    <ligand>
        <name>guanine</name>
        <dbReference type="ChEBI" id="CHEBI:16235"/>
    </ligand>
</feature>
<dbReference type="NCBIfam" id="NF006613">
    <property type="entry name" value="PRK09177.1"/>
    <property type="match status" value="1"/>
</dbReference>
<evidence type="ECO:0000256" key="3">
    <source>
        <dbReference type="ARBA" id="ARBA00022679"/>
    </source>
</evidence>
<comment type="subcellular location">
    <subcellularLocation>
        <location evidence="8">Cell membrane</location>
        <topology evidence="8">Peripheral membrane protein</topology>
    </subcellularLocation>
</comment>
<dbReference type="UniPathway" id="UPA00602">
    <property type="reaction ID" value="UER00658"/>
</dbReference>
<keyword evidence="2 8" id="KW-0328">Glycosyltransferase</keyword>
<reference evidence="11" key="1">
    <citation type="journal article" date="2018" name="Front. Microbiol.">
        <title>Genome-Based Analysis Reveals the Taxonomy and Diversity of the Family Idiomarinaceae.</title>
        <authorList>
            <person name="Liu Y."/>
            <person name="Lai Q."/>
            <person name="Shao Z."/>
        </authorList>
    </citation>
    <scope>NUCLEOTIDE SEQUENCE [LARGE SCALE GENOMIC DNA]</scope>
    <source>
        <strain evidence="11">GBPy7</strain>
    </source>
</reference>
<evidence type="ECO:0000259" key="9">
    <source>
        <dbReference type="Pfam" id="PF00156"/>
    </source>
</evidence>
<evidence type="ECO:0000256" key="7">
    <source>
        <dbReference type="ARBA" id="ARBA00023136"/>
    </source>
</evidence>
<evidence type="ECO:0000313" key="10">
    <source>
        <dbReference type="EMBL" id="RUO21262.1"/>
    </source>
</evidence>
<dbReference type="GO" id="GO:0000287">
    <property type="term" value="F:magnesium ion binding"/>
    <property type="evidence" value="ECO:0007669"/>
    <property type="project" value="UniProtKB-UniRule"/>
</dbReference>
<feature type="binding site" evidence="8">
    <location>
        <begin position="95"/>
        <end position="103"/>
    </location>
    <ligand>
        <name>5-phospho-alpha-D-ribose 1-diphosphate</name>
        <dbReference type="ChEBI" id="CHEBI:58017"/>
    </ligand>
</feature>
<feature type="binding site" evidence="8">
    <location>
        <position position="96"/>
    </location>
    <ligand>
        <name>Mg(2+)</name>
        <dbReference type="ChEBI" id="CHEBI:18420"/>
    </ligand>
</feature>
<evidence type="ECO:0000256" key="2">
    <source>
        <dbReference type="ARBA" id="ARBA00022676"/>
    </source>
</evidence>
<comment type="subunit">
    <text evidence="8">Homotetramer.</text>
</comment>
<keyword evidence="11" id="KW-1185">Reference proteome</keyword>
<feature type="binding site" evidence="8">
    <location>
        <begin position="99"/>
        <end position="103"/>
    </location>
    <ligand>
        <name>GMP</name>
        <dbReference type="ChEBI" id="CHEBI:58115"/>
    </ligand>
</feature>
<dbReference type="EMBL" id="PIPJ01000003">
    <property type="protein sequence ID" value="RUO21262.1"/>
    <property type="molecule type" value="Genomic_DNA"/>
</dbReference>
<dbReference type="SUPFAM" id="SSF53271">
    <property type="entry name" value="PRTase-like"/>
    <property type="match status" value="1"/>
</dbReference>
<feature type="binding site" evidence="8">
    <location>
        <position position="142"/>
    </location>
    <ligand>
        <name>xanthine</name>
        <dbReference type="ChEBI" id="CHEBI:17712"/>
    </ligand>
</feature>
<evidence type="ECO:0000256" key="4">
    <source>
        <dbReference type="ARBA" id="ARBA00022723"/>
    </source>
</evidence>
<dbReference type="GO" id="GO:0032263">
    <property type="term" value="P:GMP salvage"/>
    <property type="evidence" value="ECO:0007669"/>
    <property type="project" value="UniProtKB-UniRule"/>
</dbReference>
<comment type="catalytic activity">
    <reaction evidence="8">
        <text>IMP + diphosphate = hypoxanthine + 5-phospho-alpha-D-ribose 1-diphosphate</text>
        <dbReference type="Rhea" id="RHEA:17973"/>
        <dbReference type="ChEBI" id="CHEBI:17368"/>
        <dbReference type="ChEBI" id="CHEBI:33019"/>
        <dbReference type="ChEBI" id="CHEBI:58017"/>
        <dbReference type="ChEBI" id="CHEBI:58053"/>
    </reaction>
</comment>
<keyword evidence="3 8" id="KW-0808">Transferase</keyword>
<dbReference type="OrthoDB" id="9789690at2"/>
<dbReference type="GO" id="GO:0006166">
    <property type="term" value="P:purine ribonucleoside salvage"/>
    <property type="evidence" value="ECO:0007669"/>
    <property type="project" value="UniProtKB-KW"/>
</dbReference>
<gene>
    <name evidence="8" type="primary">gpt</name>
    <name evidence="10" type="ORF">CWE08_06685</name>
</gene>
<dbReference type="UniPathway" id="UPA00909">
    <property type="reaction ID" value="UER00887"/>
</dbReference>